<reference evidence="1 2" key="1">
    <citation type="submission" date="2021-06" db="EMBL/GenBank/DDBJ databases">
        <title>Caerostris extrusa draft genome.</title>
        <authorList>
            <person name="Kono N."/>
            <person name="Arakawa K."/>
        </authorList>
    </citation>
    <scope>NUCLEOTIDE SEQUENCE [LARGE SCALE GENOMIC DNA]</scope>
</reference>
<keyword evidence="2" id="KW-1185">Reference proteome</keyword>
<sequence length="97" mass="11264">MRSIEPIVSYIFNSNSTLPKIQLKLTKREDIILFTKNKIKGQRSNKGLKSVLLTLTPNNKVFKICDIYVNNAPIEVALEQHLVKILMYNIYVESWKI</sequence>
<dbReference type="AlphaFoldDB" id="A0AAV4SYC7"/>
<protein>
    <submittedName>
        <fullName evidence="1">Uncharacterized protein</fullName>
    </submittedName>
</protein>
<accession>A0AAV4SYC7</accession>
<gene>
    <name evidence="1" type="ORF">CEXT_75661</name>
</gene>
<proteinExistence type="predicted"/>
<evidence type="ECO:0000313" key="1">
    <source>
        <dbReference type="EMBL" id="GIY38236.1"/>
    </source>
</evidence>
<dbReference type="Proteomes" id="UP001054945">
    <property type="component" value="Unassembled WGS sequence"/>
</dbReference>
<organism evidence="1 2">
    <name type="scientific">Caerostris extrusa</name>
    <name type="common">Bark spider</name>
    <name type="synonym">Caerostris bankana</name>
    <dbReference type="NCBI Taxonomy" id="172846"/>
    <lineage>
        <taxon>Eukaryota</taxon>
        <taxon>Metazoa</taxon>
        <taxon>Ecdysozoa</taxon>
        <taxon>Arthropoda</taxon>
        <taxon>Chelicerata</taxon>
        <taxon>Arachnida</taxon>
        <taxon>Araneae</taxon>
        <taxon>Araneomorphae</taxon>
        <taxon>Entelegynae</taxon>
        <taxon>Araneoidea</taxon>
        <taxon>Araneidae</taxon>
        <taxon>Caerostris</taxon>
    </lineage>
</organism>
<evidence type="ECO:0000313" key="2">
    <source>
        <dbReference type="Proteomes" id="UP001054945"/>
    </source>
</evidence>
<name>A0AAV4SYC7_CAEEX</name>
<comment type="caution">
    <text evidence="1">The sequence shown here is derived from an EMBL/GenBank/DDBJ whole genome shotgun (WGS) entry which is preliminary data.</text>
</comment>
<dbReference type="EMBL" id="BPLR01010277">
    <property type="protein sequence ID" value="GIY38236.1"/>
    <property type="molecule type" value="Genomic_DNA"/>
</dbReference>